<evidence type="ECO:0000256" key="2">
    <source>
        <dbReference type="ARBA" id="ARBA00023157"/>
    </source>
</evidence>
<dbReference type="CDD" id="cd15797">
    <property type="entry name" value="PMEI"/>
    <property type="match status" value="1"/>
</dbReference>
<feature type="non-terminal residue" evidence="6">
    <location>
        <position position="156"/>
    </location>
</feature>
<evidence type="ECO:0000259" key="5">
    <source>
        <dbReference type="SMART" id="SM00856"/>
    </source>
</evidence>
<evidence type="ECO:0000256" key="3">
    <source>
        <dbReference type="ARBA" id="ARBA00038471"/>
    </source>
</evidence>
<proteinExistence type="inferred from homology"/>
<evidence type="ECO:0000313" key="7">
    <source>
        <dbReference type="Proteomes" id="UP000015453"/>
    </source>
</evidence>
<keyword evidence="7" id="KW-1185">Reference proteome</keyword>
<protein>
    <recommendedName>
        <fullName evidence="5">Pectinesterase inhibitor domain-containing protein</fullName>
    </recommendedName>
</protein>
<dbReference type="InterPro" id="IPR034086">
    <property type="entry name" value="PMEI_plant"/>
</dbReference>
<dbReference type="OrthoDB" id="905146at2759"/>
<name>S8BUB0_9LAMI</name>
<dbReference type="GO" id="GO:0046910">
    <property type="term" value="F:pectinesterase inhibitor activity"/>
    <property type="evidence" value="ECO:0007669"/>
    <property type="project" value="InterPro"/>
</dbReference>
<organism evidence="6 7">
    <name type="scientific">Genlisea aurea</name>
    <dbReference type="NCBI Taxonomy" id="192259"/>
    <lineage>
        <taxon>Eukaryota</taxon>
        <taxon>Viridiplantae</taxon>
        <taxon>Streptophyta</taxon>
        <taxon>Embryophyta</taxon>
        <taxon>Tracheophyta</taxon>
        <taxon>Spermatophyta</taxon>
        <taxon>Magnoliopsida</taxon>
        <taxon>eudicotyledons</taxon>
        <taxon>Gunneridae</taxon>
        <taxon>Pentapetalae</taxon>
        <taxon>asterids</taxon>
        <taxon>lamiids</taxon>
        <taxon>Lamiales</taxon>
        <taxon>Lentibulariaceae</taxon>
        <taxon>Genlisea</taxon>
    </lineage>
</organism>
<dbReference type="SMART" id="SM00856">
    <property type="entry name" value="PMEI"/>
    <property type="match status" value="1"/>
</dbReference>
<accession>S8BUB0</accession>
<evidence type="ECO:0000256" key="4">
    <source>
        <dbReference type="SAM" id="SignalP"/>
    </source>
</evidence>
<dbReference type="Gene3D" id="1.20.140.40">
    <property type="entry name" value="Invertase/pectin methylesterase inhibitor family protein"/>
    <property type="match status" value="1"/>
</dbReference>
<feature type="chain" id="PRO_5004561384" description="Pectinesterase inhibitor domain-containing protein" evidence="4">
    <location>
        <begin position="17"/>
        <end position="156"/>
    </location>
</feature>
<dbReference type="AlphaFoldDB" id="S8BUB0"/>
<sequence>ILFVTLFLASTLAVHADLIDNVCKTTVKPRFCETELRSNPRSRGANLSLLGQIAIAKASVATKSAIAAANAAKNKKNAEIIDTCVETFGDAIDNLKECKVLIKTHGAKNDLQTKASAAYTDAGTCDDEFGDSEPANLKAASQRAQDLISVLLAVAN</sequence>
<reference evidence="6 7" key="1">
    <citation type="journal article" date="2013" name="BMC Genomics">
        <title>The miniature genome of a carnivorous plant Genlisea aurea contains a low number of genes and short non-coding sequences.</title>
        <authorList>
            <person name="Leushkin E.V."/>
            <person name="Sutormin R.A."/>
            <person name="Nabieva E.R."/>
            <person name="Penin A.A."/>
            <person name="Kondrashov A.S."/>
            <person name="Logacheva M.D."/>
        </authorList>
    </citation>
    <scope>NUCLEOTIDE SEQUENCE [LARGE SCALE GENOMIC DNA]</scope>
</reference>
<evidence type="ECO:0000256" key="1">
    <source>
        <dbReference type="ARBA" id="ARBA00022729"/>
    </source>
</evidence>
<dbReference type="PANTHER" id="PTHR36710:SF18">
    <property type="entry name" value="PECTINESTERASE INHIBITOR 5-RELATED"/>
    <property type="match status" value="1"/>
</dbReference>
<evidence type="ECO:0000313" key="6">
    <source>
        <dbReference type="EMBL" id="EPS58195.1"/>
    </source>
</evidence>
<dbReference type="SUPFAM" id="SSF101148">
    <property type="entry name" value="Plant invertase/pectin methylesterase inhibitor"/>
    <property type="match status" value="1"/>
</dbReference>
<keyword evidence="2" id="KW-1015">Disulfide bond</keyword>
<dbReference type="NCBIfam" id="TIGR01614">
    <property type="entry name" value="PME_inhib"/>
    <property type="match status" value="1"/>
</dbReference>
<comment type="similarity">
    <text evidence="3">Belongs to the PMEI family.</text>
</comment>
<gene>
    <name evidence="6" type="ORF">M569_16620</name>
</gene>
<dbReference type="PANTHER" id="PTHR36710">
    <property type="entry name" value="PECTINESTERASE INHIBITOR-LIKE"/>
    <property type="match status" value="1"/>
</dbReference>
<feature type="signal peptide" evidence="4">
    <location>
        <begin position="1"/>
        <end position="16"/>
    </location>
</feature>
<dbReference type="InterPro" id="IPR052421">
    <property type="entry name" value="PCW_Enzyme_Inhibitor"/>
</dbReference>
<dbReference type="Proteomes" id="UP000015453">
    <property type="component" value="Unassembled WGS sequence"/>
</dbReference>
<comment type="caution">
    <text evidence="6">The sequence shown here is derived from an EMBL/GenBank/DDBJ whole genome shotgun (WGS) entry which is preliminary data.</text>
</comment>
<dbReference type="Pfam" id="PF04043">
    <property type="entry name" value="PMEI"/>
    <property type="match status" value="1"/>
</dbReference>
<dbReference type="InterPro" id="IPR035513">
    <property type="entry name" value="Invertase/methylesterase_inhib"/>
</dbReference>
<feature type="domain" description="Pectinesterase inhibitor" evidence="5">
    <location>
        <begin position="14"/>
        <end position="154"/>
    </location>
</feature>
<feature type="non-terminal residue" evidence="6">
    <location>
        <position position="1"/>
    </location>
</feature>
<dbReference type="InterPro" id="IPR006501">
    <property type="entry name" value="Pectinesterase_inhib_dom"/>
</dbReference>
<dbReference type="EMBL" id="AUSU01009448">
    <property type="protein sequence ID" value="EPS58195.1"/>
    <property type="molecule type" value="Genomic_DNA"/>
</dbReference>
<keyword evidence="1 4" id="KW-0732">Signal</keyword>